<feature type="region of interest" description="Disordered" evidence="7">
    <location>
        <begin position="113"/>
        <end position="136"/>
    </location>
</feature>
<evidence type="ECO:0000256" key="4">
    <source>
        <dbReference type="ARBA" id="ARBA00022989"/>
    </source>
</evidence>
<dbReference type="PANTHER" id="PTHR31218">
    <property type="entry name" value="WAT1-RELATED PROTEIN"/>
    <property type="match status" value="1"/>
</dbReference>
<dbReference type="GO" id="GO:0022857">
    <property type="term" value="F:transmembrane transporter activity"/>
    <property type="evidence" value="ECO:0007669"/>
    <property type="project" value="InterPro"/>
</dbReference>
<dbReference type="InterPro" id="IPR000620">
    <property type="entry name" value="EamA_dom"/>
</dbReference>
<organism evidence="9 10">
    <name type="scientific">Cuscuta epithymum</name>
    <dbReference type="NCBI Taxonomy" id="186058"/>
    <lineage>
        <taxon>Eukaryota</taxon>
        <taxon>Viridiplantae</taxon>
        <taxon>Streptophyta</taxon>
        <taxon>Embryophyta</taxon>
        <taxon>Tracheophyta</taxon>
        <taxon>Spermatophyta</taxon>
        <taxon>Magnoliopsida</taxon>
        <taxon>eudicotyledons</taxon>
        <taxon>Gunneridae</taxon>
        <taxon>Pentapetalae</taxon>
        <taxon>asterids</taxon>
        <taxon>lamiids</taxon>
        <taxon>Solanales</taxon>
        <taxon>Convolvulaceae</taxon>
        <taxon>Cuscuteae</taxon>
        <taxon>Cuscuta</taxon>
        <taxon>Cuscuta subgen. Cuscuta</taxon>
    </lineage>
</organism>
<dbReference type="SUPFAM" id="SSF103481">
    <property type="entry name" value="Multidrug resistance efflux transporter EmrE"/>
    <property type="match status" value="1"/>
</dbReference>
<comment type="subcellular location">
    <subcellularLocation>
        <location evidence="1 6">Membrane</location>
        <topology evidence="1 6">Multi-pass membrane protein</topology>
    </subcellularLocation>
</comment>
<keyword evidence="4 6" id="KW-1133">Transmembrane helix</keyword>
<protein>
    <recommendedName>
        <fullName evidence="6">WAT1-related protein</fullName>
    </recommendedName>
</protein>
<evidence type="ECO:0000313" key="9">
    <source>
        <dbReference type="EMBL" id="CAH9133389.1"/>
    </source>
</evidence>
<dbReference type="GO" id="GO:0016020">
    <property type="term" value="C:membrane"/>
    <property type="evidence" value="ECO:0007669"/>
    <property type="project" value="UniProtKB-SubCell"/>
</dbReference>
<dbReference type="Proteomes" id="UP001152523">
    <property type="component" value="Unassembled WGS sequence"/>
</dbReference>
<gene>
    <name evidence="9" type="ORF">CEPIT_LOCUS32909</name>
</gene>
<evidence type="ECO:0000313" key="10">
    <source>
        <dbReference type="Proteomes" id="UP001152523"/>
    </source>
</evidence>
<dbReference type="InterPro" id="IPR037185">
    <property type="entry name" value="EmrE-like"/>
</dbReference>
<evidence type="ECO:0000256" key="3">
    <source>
        <dbReference type="ARBA" id="ARBA00022692"/>
    </source>
</evidence>
<proteinExistence type="inferred from homology"/>
<sequence>MTGTVLNAVLTLVVEHGNYSIWSLHPDTTLLAYVYNGIVCSGIVYYVSGEIMVKKGPFFVTAFNPLSMIIVATIGAIMFAEQLDYGKVMGAAVIIVGLYLVIWGKGRDTPSNSTHLNEDHNKEFTPTQCSNGGRGCDSTKTRLDEDAV</sequence>
<feature type="transmembrane region" description="Helical" evidence="6">
    <location>
        <begin position="59"/>
        <end position="79"/>
    </location>
</feature>
<evidence type="ECO:0000256" key="1">
    <source>
        <dbReference type="ARBA" id="ARBA00004141"/>
    </source>
</evidence>
<name>A0AAV0FCP6_9ASTE</name>
<evidence type="ECO:0000256" key="2">
    <source>
        <dbReference type="ARBA" id="ARBA00007635"/>
    </source>
</evidence>
<evidence type="ECO:0000256" key="6">
    <source>
        <dbReference type="RuleBase" id="RU363077"/>
    </source>
</evidence>
<dbReference type="AlphaFoldDB" id="A0AAV0FCP6"/>
<keyword evidence="10" id="KW-1185">Reference proteome</keyword>
<dbReference type="Pfam" id="PF00892">
    <property type="entry name" value="EamA"/>
    <property type="match status" value="1"/>
</dbReference>
<keyword evidence="3 6" id="KW-0812">Transmembrane</keyword>
<feature type="transmembrane region" description="Helical" evidence="6">
    <location>
        <begin position="30"/>
        <end position="47"/>
    </location>
</feature>
<evidence type="ECO:0000256" key="5">
    <source>
        <dbReference type="ARBA" id="ARBA00023136"/>
    </source>
</evidence>
<evidence type="ECO:0000259" key="8">
    <source>
        <dbReference type="Pfam" id="PF00892"/>
    </source>
</evidence>
<feature type="transmembrane region" description="Helical" evidence="6">
    <location>
        <begin position="85"/>
        <end position="103"/>
    </location>
</feature>
<dbReference type="InterPro" id="IPR030184">
    <property type="entry name" value="WAT1-related"/>
</dbReference>
<comment type="similarity">
    <text evidence="2 6">Belongs to the drug/metabolite transporter (DMT) superfamily. Plant drug/metabolite exporter (P-DME) (TC 2.A.7.4) family.</text>
</comment>
<dbReference type="EMBL" id="CAMAPF010000976">
    <property type="protein sequence ID" value="CAH9133389.1"/>
    <property type="molecule type" value="Genomic_DNA"/>
</dbReference>
<accession>A0AAV0FCP6</accession>
<comment type="caution">
    <text evidence="9">The sequence shown here is derived from an EMBL/GenBank/DDBJ whole genome shotgun (WGS) entry which is preliminary data.</text>
</comment>
<feature type="domain" description="EamA" evidence="8">
    <location>
        <begin position="21"/>
        <end position="102"/>
    </location>
</feature>
<evidence type="ECO:0000256" key="7">
    <source>
        <dbReference type="SAM" id="MobiDB-lite"/>
    </source>
</evidence>
<comment type="caution">
    <text evidence="6">Lacks conserved residue(s) required for the propagation of feature annotation.</text>
</comment>
<reference evidence="9" key="1">
    <citation type="submission" date="2022-07" db="EMBL/GenBank/DDBJ databases">
        <authorList>
            <person name="Macas J."/>
            <person name="Novak P."/>
            <person name="Neumann P."/>
        </authorList>
    </citation>
    <scope>NUCLEOTIDE SEQUENCE</scope>
</reference>
<keyword evidence="5 6" id="KW-0472">Membrane</keyword>